<feature type="non-terminal residue" evidence="2">
    <location>
        <position position="146"/>
    </location>
</feature>
<name>A0ABN9R4M2_9DINO</name>
<sequence>GGPLRAPGWLSRGDASPRCAGRCGSQLQCSQCSQLRCSCGWAAPPTARARGAPEDEVGPWRERGAAHSDPEGAAQVNAMLASAGLGGSAERVVRCLGVEVPSDFAVLEYEDLVELGLKPVQRRRLWRVVEAQRSAEAAPACGVGKV</sequence>
<feature type="region of interest" description="Disordered" evidence="1">
    <location>
        <begin position="45"/>
        <end position="68"/>
    </location>
</feature>
<proteinExistence type="predicted"/>
<organism evidence="2 3">
    <name type="scientific">Prorocentrum cordatum</name>
    <dbReference type="NCBI Taxonomy" id="2364126"/>
    <lineage>
        <taxon>Eukaryota</taxon>
        <taxon>Sar</taxon>
        <taxon>Alveolata</taxon>
        <taxon>Dinophyceae</taxon>
        <taxon>Prorocentrales</taxon>
        <taxon>Prorocentraceae</taxon>
        <taxon>Prorocentrum</taxon>
    </lineage>
</organism>
<gene>
    <name evidence="2" type="ORF">PCOR1329_LOCUS17556</name>
</gene>
<evidence type="ECO:0000313" key="2">
    <source>
        <dbReference type="EMBL" id="CAK0813735.1"/>
    </source>
</evidence>
<dbReference type="EMBL" id="CAUYUJ010005458">
    <property type="protein sequence ID" value="CAK0813735.1"/>
    <property type="molecule type" value="Genomic_DNA"/>
</dbReference>
<feature type="non-terminal residue" evidence="2">
    <location>
        <position position="1"/>
    </location>
</feature>
<accession>A0ABN9R4M2</accession>
<dbReference type="Proteomes" id="UP001189429">
    <property type="component" value="Unassembled WGS sequence"/>
</dbReference>
<protein>
    <recommendedName>
        <fullName evidence="4">SAM domain-containing protein</fullName>
    </recommendedName>
</protein>
<comment type="caution">
    <text evidence="2">The sequence shown here is derived from an EMBL/GenBank/DDBJ whole genome shotgun (WGS) entry which is preliminary data.</text>
</comment>
<evidence type="ECO:0000313" key="3">
    <source>
        <dbReference type="Proteomes" id="UP001189429"/>
    </source>
</evidence>
<evidence type="ECO:0000256" key="1">
    <source>
        <dbReference type="SAM" id="MobiDB-lite"/>
    </source>
</evidence>
<reference evidence="2" key="1">
    <citation type="submission" date="2023-10" db="EMBL/GenBank/DDBJ databases">
        <authorList>
            <person name="Chen Y."/>
            <person name="Shah S."/>
            <person name="Dougan E. K."/>
            <person name="Thang M."/>
            <person name="Chan C."/>
        </authorList>
    </citation>
    <scope>NUCLEOTIDE SEQUENCE [LARGE SCALE GENOMIC DNA]</scope>
</reference>
<keyword evidence="3" id="KW-1185">Reference proteome</keyword>
<feature type="compositionally biased region" description="Basic and acidic residues" evidence="1">
    <location>
        <begin position="58"/>
        <end position="68"/>
    </location>
</feature>
<evidence type="ECO:0008006" key="4">
    <source>
        <dbReference type="Google" id="ProtNLM"/>
    </source>
</evidence>